<keyword evidence="3" id="KW-1185">Reference proteome</keyword>
<evidence type="ECO:0000256" key="1">
    <source>
        <dbReference type="SAM" id="MobiDB-lite"/>
    </source>
</evidence>
<evidence type="ECO:0000313" key="2">
    <source>
        <dbReference type="EMBL" id="KAG2217074.1"/>
    </source>
</evidence>
<dbReference type="OrthoDB" id="10554965at2759"/>
<accession>A0A8H7VJQ5</accession>
<gene>
    <name evidence="2" type="ORF">INT45_014139</name>
</gene>
<protein>
    <submittedName>
        <fullName evidence="2">Uncharacterized protein</fullName>
    </submittedName>
</protein>
<dbReference type="EMBL" id="JAEPRB010000331">
    <property type="protein sequence ID" value="KAG2217074.1"/>
    <property type="molecule type" value="Genomic_DNA"/>
</dbReference>
<feature type="compositionally biased region" description="Polar residues" evidence="1">
    <location>
        <begin position="108"/>
        <end position="126"/>
    </location>
</feature>
<feature type="region of interest" description="Disordered" evidence="1">
    <location>
        <begin position="102"/>
        <end position="126"/>
    </location>
</feature>
<evidence type="ECO:0000313" key="3">
    <source>
        <dbReference type="Proteomes" id="UP000646827"/>
    </source>
</evidence>
<comment type="caution">
    <text evidence="2">The sequence shown here is derived from an EMBL/GenBank/DDBJ whole genome shotgun (WGS) entry which is preliminary data.</text>
</comment>
<reference evidence="2 3" key="1">
    <citation type="submission" date="2020-12" db="EMBL/GenBank/DDBJ databases">
        <title>Metabolic potential, ecology and presence of endohyphal bacteria is reflected in genomic diversity of Mucoromycotina.</title>
        <authorList>
            <person name="Muszewska A."/>
            <person name="Okrasinska A."/>
            <person name="Steczkiewicz K."/>
            <person name="Drgas O."/>
            <person name="Orlowska M."/>
            <person name="Perlinska-Lenart U."/>
            <person name="Aleksandrzak-Piekarczyk T."/>
            <person name="Szatraj K."/>
            <person name="Zielenkiewicz U."/>
            <person name="Pilsyk S."/>
            <person name="Malc E."/>
            <person name="Mieczkowski P."/>
            <person name="Kruszewska J.S."/>
            <person name="Biernat P."/>
            <person name="Pawlowska J."/>
        </authorList>
    </citation>
    <scope>NUCLEOTIDE SEQUENCE [LARGE SCALE GENOMIC DNA]</scope>
    <source>
        <strain evidence="2 3">CBS 142.35</strain>
    </source>
</reference>
<dbReference type="Proteomes" id="UP000646827">
    <property type="component" value="Unassembled WGS sequence"/>
</dbReference>
<dbReference type="AlphaFoldDB" id="A0A8H7VJQ5"/>
<name>A0A8H7VJQ5_9FUNG</name>
<sequence>MDVKQAVVQMIKFMKKGEPEKAEPKDVTAKDNVSLTDYNVETDPPFDLTDDYHLLRNLDYSFEFMDDNNCYRFRLVYNNNEQEPLDTAKDEAVATISISTSTSANVSRNNAPMDNTSEMNLYHQNS</sequence>
<proteinExistence type="predicted"/>
<organism evidence="2 3">
    <name type="scientific">Circinella minor</name>
    <dbReference type="NCBI Taxonomy" id="1195481"/>
    <lineage>
        <taxon>Eukaryota</taxon>
        <taxon>Fungi</taxon>
        <taxon>Fungi incertae sedis</taxon>
        <taxon>Mucoromycota</taxon>
        <taxon>Mucoromycotina</taxon>
        <taxon>Mucoromycetes</taxon>
        <taxon>Mucorales</taxon>
        <taxon>Lichtheimiaceae</taxon>
        <taxon>Circinella</taxon>
    </lineage>
</organism>